<keyword evidence="3" id="KW-1185">Reference proteome</keyword>
<evidence type="ECO:0000313" key="2">
    <source>
        <dbReference type="EMBL" id="KAG5602366.1"/>
    </source>
</evidence>
<organism evidence="2 3">
    <name type="scientific">Solanum commersonii</name>
    <name type="common">Commerson's wild potato</name>
    <name type="synonym">Commerson's nightshade</name>
    <dbReference type="NCBI Taxonomy" id="4109"/>
    <lineage>
        <taxon>Eukaryota</taxon>
        <taxon>Viridiplantae</taxon>
        <taxon>Streptophyta</taxon>
        <taxon>Embryophyta</taxon>
        <taxon>Tracheophyta</taxon>
        <taxon>Spermatophyta</taxon>
        <taxon>Magnoliopsida</taxon>
        <taxon>eudicotyledons</taxon>
        <taxon>Gunneridae</taxon>
        <taxon>Pentapetalae</taxon>
        <taxon>asterids</taxon>
        <taxon>lamiids</taxon>
        <taxon>Solanales</taxon>
        <taxon>Solanaceae</taxon>
        <taxon>Solanoideae</taxon>
        <taxon>Solaneae</taxon>
        <taxon>Solanum</taxon>
    </lineage>
</organism>
<accession>A0A9J5YTZ0</accession>
<sequence length="68" mass="7125">MAFTEGSRPALAFTEGGYPVSHGSGPHSHGSHSPDVAGIFSARAHSFNSGSKCNLTVYQFDPASWLDS</sequence>
<dbReference type="EMBL" id="JACXVP010000006">
    <property type="protein sequence ID" value="KAG5602366.1"/>
    <property type="molecule type" value="Genomic_DNA"/>
</dbReference>
<feature type="compositionally biased region" description="Low complexity" evidence="1">
    <location>
        <begin position="16"/>
        <end position="34"/>
    </location>
</feature>
<feature type="region of interest" description="Disordered" evidence="1">
    <location>
        <begin position="1"/>
        <end position="35"/>
    </location>
</feature>
<proteinExistence type="predicted"/>
<evidence type="ECO:0000256" key="1">
    <source>
        <dbReference type="SAM" id="MobiDB-lite"/>
    </source>
</evidence>
<reference evidence="2 3" key="1">
    <citation type="submission" date="2020-09" db="EMBL/GenBank/DDBJ databases">
        <title>De no assembly of potato wild relative species, Solanum commersonii.</title>
        <authorList>
            <person name="Cho K."/>
        </authorList>
    </citation>
    <scope>NUCLEOTIDE SEQUENCE [LARGE SCALE GENOMIC DNA]</scope>
    <source>
        <strain evidence="2">LZ3.2</strain>
        <tissue evidence="2">Leaf</tissue>
    </source>
</reference>
<dbReference type="AlphaFoldDB" id="A0A9J5YTZ0"/>
<protein>
    <submittedName>
        <fullName evidence="2">Uncharacterized protein</fullName>
    </submittedName>
</protein>
<evidence type="ECO:0000313" key="3">
    <source>
        <dbReference type="Proteomes" id="UP000824120"/>
    </source>
</evidence>
<dbReference type="Proteomes" id="UP000824120">
    <property type="component" value="Chromosome 6"/>
</dbReference>
<gene>
    <name evidence="2" type="ORF">H5410_033736</name>
</gene>
<name>A0A9J5YTZ0_SOLCO</name>
<comment type="caution">
    <text evidence="2">The sequence shown here is derived from an EMBL/GenBank/DDBJ whole genome shotgun (WGS) entry which is preliminary data.</text>
</comment>